<feature type="region of interest" description="Disordered" evidence="1">
    <location>
        <begin position="723"/>
        <end position="750"/>
    </location>
</feature>
<feature type="domain" description="BD-FAE-like" evidence="4">
    <location>
        <begin position="53"/>
        <end position="182"/>
    </location>
</feature>
<name>A0A1P8WH50_9PLAN</name>
<dbReference type="GO" id="GO:0016020">
    <property type="term" value="C:membrane"/>
    <property type="evidence" value="ECO:0007669"/>
    <property type="project" value="TreeGrafter"/>
</dbReference>
<dbReference type="GO" id="GO:0016787">
    <property type="term" value="F:hydrolase activity"/>
    <property type="evidence" value="ECO:0007669"/>
    <property type="project" value="UniProtKB-KW"/>
</dbReference>
<evidence type="ECO:0000259" key="2">
    <source>
        <dbReference type="Pfam" id="PF12697"/>
    </source>
</evidence>
<reference evidence="5 6" key="1">
    <citation type="journal article" date="2016" name="Front. Microbiol.">
        <title>Fuerstia marisgermanicae gen. nov., sp. nov., an Unusual Member of the Phylum Planctomycetes from the German Wadden Sea.</title>
        <authorList>
            <person name="Kohn T."/>
            <person name="Heuer A."/>
            <person name="Jogler M."/>
            <person name="Vollmers J."/>
            <person name="Boedeker C."/>
            <person name="Bunk B."/>
            <person name="Rast P."/>
            <person name="Borchert D."/>
            <person name="Glockner I."/>
            <person name="Freese H.M."/>
            <person name="Klenk H.P."/>
            <person name="Overmann J."/>
            <person name="Kaster A.K."/>
            <person name="Rohde M."/>
            <person name="Wiegand S."/>
            <person name="Jogler C."/>
        </authorList>
    </citation>
    <scope>NUCLEOTIDE SEQUENCE [LARGE SCALE GENOMIC DNA]</scope>
    <source>
        <strain evidence="5 6">NH11</strain>
    </source>
</reference>
<sequence length="887" mass="97304">MNDHARWAVLTLCLSVIFAGPVRSQEPAPIQEDDVKVIHDIAYRDGPSKAWRLDLAMPVEQTDALRPALVIVHGGGWRGGSKSVDVYQKMMTDYAAKGYVTINVEYRLTGEAPFPACIEDVKCAVRWLRAHAENYHVDPERIGAYGHSAGAHLALMLAMAPKSARLEGDGGWEEYSSVVNVAAAGSPPTELGRDVPMAKSKWWPIGYIAKDHPPLFLIQGSEDRIVRAELTDDFVKKMKAAGAGIKYLRIDGAEHGLAYNEKLHVTDPAIEKFFAEHLKPTPPEKTASGKTSAAAEVMIEDGGTGPFSAIATEDLSLAGMTIYRPRDMSPFGETRKLQILLWGNGACANTTQEHKNFLNEIASHGYVVLAIGLLDQIETRNETLRQKTKSSQLTTALDWIVAEGKRKQSDYFGKVDSGKVAAMGMSCGGLQAIEISVDPRISTTVVCNSGVLPEPSPIPGMPPLKKEVLKKFHAPVLYIMGGPSDIAYKNAMDDFSRVNHVPIVMTNFDVGHAGTYARPHGGEYTPVALAWLNWQLKGKSEASKMFLGEDSTLAKDPKWTVETKNFPTQTSKMSSASPADATVRTGYPPAIPHGWSDGYLYANGIRLHYYRAVPAADKPPMVMVHGITDNGLCWATLTLKLQDDYDIYMLDARGHGLSDLFTASDDADTLIKDVAAAIDALELKKPIVVGHSMGAHTVMRLGAEYPDLAKAVIMLDPLLEGARNRGGQRGSRQRRSEDGTDRQADRPKTKRLTVSMFGSAEELVAQNNYPFDELVAKCRRDSPKWDFVDCQYWALSKKQYHGAYSREQFAVMTGAMRIGDSLQKISVPALILKTDASPDDRKAHHEAASAMQNGKLVHIDNAGHNLHHDQLNRTCEVLSQFLSTLYE</sequence>
<evidence type="ECO:0000313" key="5">
    <source>
        <dbReference type="EMBL" id="APZ93373.1"/>
    </source>
</evidence>
<keyword evidence="5" id="KW-0378">Hydrolase</keyword>
<gene>
    <name evidence="5" type="primary">aes</name>
    <name evidence="5" type="ORF">Fuma_02990</name>
</gene>
<dbReference type="InterPro" id="IPR000073">
    <property type="entry name" value="AB_hydrolase_1"/>
</dbReference>
<dbReference type="EMBL" id="CP017641">
    <property type="protein sequence ID" value="APZ93373.1"/>
    <property type="molecule type" value="Genomic_DNA"/>
</dbReference>
<dbReference type="Pfam" id="PF20434">
    <property type="entry name" value="BD-FAE"/>
    <property type="match status" value="1"/>
</dbReference>
<accession>A0A1P8WH50</accession>
<organism evidence="5 6">
    <name type="scientific">Fuerstiella marisgermanici</name>
    <dbReference type="NCBI Taxonomy" id="1891926"/>
    <lineage>
        <taxon>Bacteria</taxon>
        <taxon>Pseudomonadati</taxon>
        <taxon>Planctomycetota</taxon>
        <taxon>Planctomycetia</taxon>
        <taxon>Planctomycetales</taxon>
        <taxon>Planctomycetaceae</taxon>
        <taxon>Fuerstiella</taxon>
    </lineage>
</organism>
<feature type="domain" description="PET hydrolase/cutinase-like" evidence="3">
    <location>
        <begin position="356"/>
        <end position="432"/>
    </location>
</feature>
<evidence type="ECO:0000259" key="4">
    <source>
        <dbReference type="Pfam" id="PF20434"/>
    </source>
</evidence>
<dbReference type="AlphaFoldDB" id="A0A1P8WH50"/>
<feature type="domain" description="AB hydrolase-1" evidence="2">
    <location>
        <begin position="622"/>
        <end position="869"/>
    </location>
</feature>
<dbReference type="PANTHER" id="PTHR43798:SF33">
    <property type="entry name" value="HYDROLASE, PUTATIVE (AFU_ORTHOLOGUE AFUA_2G14860)-RELATED"/>
    <property type="match status" value="1"/>
</dbReference>
<dbReference type="EC" id="3.1.1.-" evidence="5"/>
<evidence type="ECO:0000259" key="3">
    <source>
        <dbReference type="Pfam" id="PF12740"/>
    </source>
</evidence>
<dbReference type="Proteomes" id="UP000187735">
    <property type="component" value="Chromosome"/>
</dbReference>
<dbReference type="RefSeq" id="WP_083732068.1">
    <property type="nucleotide sequence ID" value="NZ_CP017641.1"/>
</dbReference>
<feature type="compositionally biased region" description="Basic and acidic residues" evidence="1">
    <location>
        <begin position="734"/>
        <end position="747"/>
    </location>
</feature>
<dbReference type="InterPro" id="IPR050266">
    <property type="entry name" value="AB_hydrolase_sf"/>
</dbReference>
<keyword evidence="6" id="KW-1185">Reference proteome</keyword>
<protein>
    <submittedName>
        <fullName evidence="5">Acetyl esterase</fullName>
        <ecNumber evidence="5">3.1.1.-</ecNumber>
    </submittedName>
</protein>
<evidence type="ECO:0000313" key="6">
    <source>
        <dbReference type="Proteomes" id="UP000187735"/>
    </source>
</evidence>
<dbReference type="InterPro" id="IPR049492">
    <property type="entry name" value="BD-FAE-like_dom"/>
</dbReference>
<dbReference type="OrthoDB" id="265201at2"/>
<dbReference type="Pfam" id="PF12697">
    <property type="entry name" value="Abhydrolase_6"/>
    <property type="match status" value="1"/>
</dbReference>
<dbReference type="InterPro" id="IPR041127">
    <property type="entry name" value="PET_hydrolase/cutinase-like"/>
</dbReference>
<dbReference type="Gene3D" id="3.40.50.1820">
    <property type="entry name" value="alpha/beta hydrolase"/>
    <property type="match status" value="3"/>
</dbReference>
<evidence type="ECO:0000256" key="1">
    <source>
        <dbReference type="SAM" id="MobiDB-lite"/>
    </source>
</evidence>
<dbReference type="KEGG" id="fmr:Fuma_02990"/>
<dbReference type="SUPFAM" id="SSF53474">
    <property type="entry name" value="alpha/beta-Hydrolases"/>
    <property type="match status" value="3"/>
</dbReference>
<dbReference type="InterPro" id="IPR029058">
    <property type="entry name" value="AB_hydrolase_fold"/>
</dbReference>
<dbReference type="PANTHER" id="PTHR43798">
    <property type="entry name" value="MONOACYLGLYCEROL LIPASE"/>
    <property type="match status" value="1"/>
</dbReference>
<dbReference type="STRING" id="1891926.Fuma_02990"/>
<proteinExistence type="predicted"/>
<dbReference type="Pfam" id="PF12740">
    <property type="entry name" value="PETase"/>
    <property type="match status" value="1"/>
</dbReference>